<geneLocation type="plasmid" evidence="1">
    <name>pSM92_Rh02</name>
</geneLocation>
<dbReference type="EMBL" id="SIMR01000003">
    <property type="protein sequence ID" value="TBC05303.1"/>
    <property type="molecule type" value="Genomic_DNA"/>
</dbReference>
<proteinExistence type="predicted"/>
<gene>
    <name evidence="1" type="ORF">ELH40_29315</name>
</gene>
<evidence type="ECO:0000313" key="1">
    <source>
        <dbReference type="EMBL" id="TBC05303.1"/>
    </source>
</evidence>
<protein>
    <submittedName>
        <fullName evidence="1">Transcriptional regulator</fullName>
    </submittedName>
</protein>
<accession>A0AB38HWK3</accession>
<dbReference type="Proteomes" id="UP000294215">
    <property type="component" value="Unassembled WGS sequence"/>
</dbReference>
<sequence>MMKSMKTLGRSTASLLTALHDERRTIFSLDDAVRILGGTKKTVSNLLSKAQQRGVVTRLRRGTYILVPFELGSESVYAGDPWVVADRLFEDKQRYLSHGTAMAIHGMTQQPQILVTITVADRYPETIFAQGTEIRVTGLPISQFFGIGRKWFEHGYVMVSDVERTIIDCLRRPDLCGGFSEIAAGTWMVKEKVKTKKLVDYALQIKTKAVVNRTGFLMASCDLGDEEDMQRLRSALTDTYHLLDPTMPDDGRFNSRWRLRVNVSEEETRMARAKARRDLSDSLPAL</sequence>
<keyword evidence="1" id="KW-0614">Plasmid</keyword>
<organism evidence="1 2">
    <name type="scientific">Rhizobium ruizarguesonis</name>
    <dbReference type="NCBI Taxonomy" id="2081791"/>
    <lineage>
        <taxon>Bacteria</taxon>
        <taxon>Pseudomonadati</taxon>
        <taxon>Pseudomonadota</taxon>
        <taxon>Alphaproteobacteria</taxon>
        <taxon>Hyphomicrobiales</taxon>
        <taxon>Rhizobiaceae</taxon>
        <taxon>Rhizobium/Agrobacterium group</taxon>
        <taxon>Rhizobium</taxon>
    </lineage>
</organism>
<comment type="caution">
    <text evidence="1">The sequence shown here is derived from an EMBL/GenBank/DDBJ whole genome shotgun (WGS) entry which is preliminary data.</text>
</comment>
<name>A0AB38HWK3_9HYPH</name>
<dbReference type="AlphaFoldDB" id="A0AB38HWK3"/>
<evidence type="ECO:0000313" key="2">
    <source>
        <dbReference type="Proteomes" id="UP000294215"/>
    </source>
</evidence>
<reference evidence="1 2" key="1">
    <citation type="submission" date="2019-02" db="EMBL/GenBank/DDBJ databases">
        <title>The genomic architecture of introgression among sibling species of bacteria.</title>
        <authorList>
            <person name="Cavassim M.I.A."/>
            <person name="Moeskjaer S."/>
            <person name="Moslemi C."/>
            <person name="Fields B."/>
            <person name="Bachmann A."/>
            <person name="Vilhjalmsson B."/>
            <person name="Schierup M.H."/>
            <person name="Young J.P.W."/>
            <person name="Andersen S.U."/>
        </authorList>
    </citation>
    <scope>NUCLEOTIDE SEQUENCE [LARGE SCALE GENOMIC DNA]</scope>
    <source>
        <strain evidence="1 2">SM92</strain>
        <plasmid evidence="1">pSM92_Rh02</plasmid>
    </source>
</reference>